<dbReference type="AlphaFoldDB" id="A0A2P2NS40"/>
<name>A0A2P2NS40_RHIMU</name>
<organism evidence="1">
    <name type="scientific">Rhizophora mucronata</name>
    <name type="common">Asiatic mangrove</name>
    <dbReference type="NCBI Taxonomy" id="61149"/>
    <lineage>
        <taxon>Eukaryota</taxon>
        <taxon>Viridiplantae</taxon>
        <taxon>Streptophyta</taxon>
        <taxon>Embryophyta</taxon>
        <taxon>Tracheophyta</taxon>
        <taxon>Spermatophyta</taxon>
        <taxon>Magnoliopsida</taxon>
        <taxon>eudicotyledons</taxon>
        <taxon>Gunneridae</taxon>
        <taxon>Pentapetalae</taxon>
        <taxon>rosids</taxon>
        <taxon>fabids</taxon>
        <taxon>Malpighiales</taxon>
        <taxon>Rhizophoraceae</taxon>
        <taxon>Rhizophora</taxon>
    </lineage>
</organism>
<protein>
    <submittedName>
        <fullName evidence="1">Uncharacterized protein</fullName>
    </submittedName>
</protein>
<reference evidence="1" key="1">
    <citation type="submission" date="2018-02" db="EMBL/GenBank/DDBJ databases">
        <title>Rhizophora mucronata_Transcriptome.</title>
        <authorList>
            <person name="Meera S.P."/>
            <person name="Sreeshan A."/>
            <person name="Augustine A."/>
        </authorList>
    </citation>
    <scope>NUCLEOTIDE SEQUENCE</scope>
    <source>
        <tissue evidence="1">Leaf</tissue>
    </source>
</reference>
<evidence type="ECO:0000313" key="1">
    <source>
        <dbReference type="EMBL" id="MBX45211.1"/>
    </source>
</evidence>
<proteinExistence type="predicted"/>
<accession>A0A2P2NS40</accession>
<dbReference type="EMBL" id="GGEC01064727">
    <property type="protein sequence ID" value="MBX45211.1"/>
    <property type="molecule type" value="Transcribed_RNA"/>
</dbReference>
<sequence length="35" mass="4143">MASDIQKCILQEAMQETLMWAKPTLMFKLDYVFFA</sequence>